<dbReference type="AlphaFoldDB" id="A0AAV5A9T5"/>
<evidence type="ECO:0000313" key="2">
    <source>
        <dbReference type="Proteomes" id="UP001050691"/>
    </source>
</evidence>
<dbReference type="Proteomes" id="UP001050691">
    <property type="component" value="Unassembled WGS sequence"/>
</dbReference>
<proteinExistence type="predicted"/>
<organism evidence="1 2">
    <name type="scientific">Clathrus columnatus</name>
    <dbReference type="NCBI Taxonomy" id="1419009"/>
    <lineage>
        <taxon>Eukaryota</taxon>
        <taxon>Fungi</taxon>
        <taxon>Dikarya</taxon>
        <taxon>Basidiomycota</taxon>
        <taxon>Agaricomycotina</taxon>
        <taxon>Agaricomycetes</taxon>
        <taxon>Phallomycetidae</taxon>
        <taxon>Phallales</taxon>
        <taxon>Clathraceae</taxon>
        <taxon>Clathrus</taxon>
    </lineage>
</organism>
<dbReference type="Gene3D" id="3.90.1200.10">
    <property type="match status" value="1"/>
</dbReference>
<sequence length="499" mass="56848">MLDSLLTIPNELTQTERERIVEYFKNMSGYERCHTNHFDINLEGRPTFFVKYGLDVMAEASTQSFFYALAQKDESAPQIPRVYDAFQDGYGFFVMEKIELPILSTCEISEDDAIKSVASAIKWLLAQLPSVPTSIFGRISSEPSCVWHRFFKDHEAPVCFAHANALTKYVNKAFSRCYEEPKRTVSFPDELAIYHSDISKDNFLYDIKTGKICIIDFQHIGVLPEPFQTYAFFNTGSRFTAAVGRHLGYRPSRIANQLTRAANMLQMTGNASLNLDKFGEPIPKKNGELSVIQNAVIKARVITIEFYAFAHTMLPTLLTVPDELSQTERERIVEYYENIVEKKNFYAKYFDIDLEGRPTFFVKHGLDGLVEASTQSFFYNLAQKDESAPRIPKVYDAFRQNGHCFFVMEKIELPTLSTCEISEDDAVKSVASAIEWLFAQLPSVPTSIFGRISSEPSCARHEFFKDQEAPVCFANSDALTKYVNKVRISHPFADFMTDN</sequence>
<gene>
    <name evidence="1" type="ORF">Clacol_003985</name>
</gene>
<protein>
    <recommendedName>
        <fullName evidence="3">Aminoglycoside phosphotransferase domain-containing protein</fullName>
    </recommendedName>
</protein>
<dbReference type="InterPro" id="IPR051678">
    <property type="entry name" value="AGP_Transferase"/>
</dbReference>
<accession>A0AAV5A9T5</accession>
<dbReference type="InterPro" id="IPR011009">
    <property type="entry name" value="Kinase-like_dom_sf"/>
</dbReference>
<dbReference type="PANTHER" id="PTHR21310:SF39">
    <property type="entry name" value="AMINOGLYCOSIDE PHOSPHOTRANSFERASE DOMAIN-CONTAINING PROTEIN"/>
    <property type="match status" value="1"/>
</dbReference>
<reference evidence="1" key="1">
    <citation type="submission" date="2021-10" db="EMBL/GenBank/DDBJ databases">
        <title>De novo Genome Assembly of Clathrus columnatus (Basidiomycota, Fungi) Using Illumina and Nanopore Sequence Data.</title>
        <authorList>
            <person name="Ogiso-Tanaka E."/>
            <person name="Itagaki H."/>
            <person name="Hosoya T."/>
            <person name="Hosaka K."/>
        </authorList>
    </citation>
    <scope>NUCLEOTIDE SEQUENCE</scope>
    <source>
        <strain evidence="1">MO-923</strain>
    </source>
</reference>
<dbReference type="EMBL" id="BPWL01000004">
    <property type="protein sequence ID" value="GJJ09761.1"/>
    <property type="molecule type" value="Genomic_DNA"/>
</dbReference>
<evidence type="ECO:0008006" key="3">
    <source>
        <dbReference type="Google" id="ProtNLM"/>
    </source>
</evidence>
<keyword evidence="2" id="KW-1185">Reference proteome</keyword>
<name>A0AAV5A9T5_9AGAM</name>
<dbReference type="SUPFAM" id="SSF56112">
    <property type="entry name" value="Protein kinase-like (PK-like)"/>
    <property type="match status" value="1"/>
</dbReference>
<evidence type="ECO:0000313" key="1">
    <source>
        <dbReference type="EMBL" id="GJJ09761.1"/>
    </source>
</evidence>
<dbReference type="PANTHER" id="PTHR21310">
    <property type="entry name" value="AMINOGLYCOSIDE PHOSPHOTRANSFERASE-RELATED-RELATED"/>
    <property type="match status" value="1"/>
</dbReference>
<comment type="caution">
    <text evidence="1">The sequence shown here is derived from an EMBL/GenBank/DDBJ whole genome shotgun (WGS) entry which is preliminary data.</text>
</comment>